<accession>A0AAE7BY57</accession>
<feature type="coiled-coil region" evidence="1">
    <location>
        <begin position="192"/>
        <end position="226"/>
    </location>
</feature>
<protein>
    <submittedName>
        <fullName evidence="2">Uncharacterized protein</fullName>
    </submittedName>
</protein>
<sequence>MARPMQNFEDWCKTDTELKLIFFRDLVQSRVLIYHVSNGNEYFLDASCPNYVPNFVIKENQFTSQSPSPINNYPNPALDQGSYSNQASFQCNPPTTPSLTENLPYPGTQSLLEYKSEKFSIAITPTIFKKLKENFRSFKHKQNNKITNRKVYNFNLEDKTIKRLDEYIQKYELSNRNQALNFLMDNVKKAKMLNLDLLIKRLNLKIEELNEDLTDAYKKIDNLSIENAKLKDFNFIKEAFIESLLDQNTKASNENNIVSRKEIELKLNEIIKDIKFEQEKEKLTPNSTEPTQRRGRTLNVVCRRNKHL</sequence>
<evidence type="ECO:0000313" key="2">
    <source>
        <dbReference type="EMBL" id="QIC67963.1"/>
    </source>
</evidence>
<evidence type="ECO:0000313" key="3">
    <source>
        <dbReference type="Proteomes" id="UP000503505"/>
    </source>
</evidence>
<organism evidence="2 3">
    <name type="scientific">Acinetobacter schindleri</name>
    <dbReference type="NCBI Taxonomy" id="108981"/>
    <lineage>
        <taxon>Bacteria</taxon>
        <taxon>Pseudomonadati</taxon>
        <taxon>Pseudomonadota</taxon>
        <taxon>Gammaproteobacteria</taxon>
        <taxon>Moraxellales</taxon>
        <taxon>Moraxellaceae</taxon>
        <taxon>Acinetobacter</taxon>
    </lineage>
</organism>
<dbReference type="EMBL" id="CP044463">
    <property type="protein sequence ID" value="QIC67963.1"/>
    <property type="molecule type" value="Genomic_DNA"/>
</dbReference>
<evidence type="ECO:0000256" key="1">
    <source>
        <dbReference type="SAM" id="Coils"/>
    </source>
</evidence>
<proteinExistence type="predicted"/>
<dbReference type="RefSeq" id="WP_163171929.1">
    <property type="nucleotide sequence ID" value="NZ_CP044463.1"/>
</dbReference>
<keyword evidence="1" id="KW-0175">Coiled coil</keyword>
<dbReference type="AlphaFoldDB" id="A0AAE7BY57"/>
<reference evidence="2 3" key="1">
    <citation type="submission" date="2019-09" db="EMBL/GenBank/DDBJ databases">
        <title>Non-baumannii Acinetobacter spp. carrying blaNDM-1 isolated in China.</title>
        <authorList>
            <person name="Cui C."/>
            <person name="Chen C."/>
            <person name="Sun J."/>
            <person name="Liu Y."/>
        </authorList>
    </citation>
    <scope>NUCLEOTIDE SEQUENCE [LARGE SCALE GENOMIC DNA]</scope>
    <source>
        <strain evidence="2 3">HZE23-1</strain>
    </source>
</reference>
<name>A0AAE7BY57_9GAMM</name>
<dbReference type="Proteomes" id="UP000503505">
    <property type="component" value="Chromosome"/>
</dbReference>
<gene>
    <name evidence="2" type="ORF">FSC10_11615</name>
</gene>